<evidence type="ECO:0000313" key="2">
    <source>
        <dbReference type="EMBL" id="MDR7085638.1"/>
    </source>
</evidence>
<keyword evidence="1" id="KW-1133">Transmembrane helix</keyword>
<feature type="transmembrane region" description="Helical" evidence="1">
    <location>
        <begin position="6"/>
        <end position="27"/>
    </location>
</feature>
<organism evidence="2 3">
    <name type="scientific">Aeromicrobium panaciterrae</name>
    <dbReference type="NCBI Taxonomy" id="363861"/>
    <lineage>
        <taxon>Bacteria</taxon>
        <taxon>Bacillati</taxon>
        <taxon>Actinomycetota</taxon>
        <taxon>Actinomycetes</taxon>
        <taxon>Propionibacteriales</taxon>
        <taxon>Nocardioidaceae</taxon>
        <taxon>Aeromicrobium</taxon>
    </lineage>
</organism>
<proteinExistence type="predicted"/>
<reference evidence="2 3" key="1">
    <citation type="submission" date="2023-07" db="EMBL/GenBank/DDBJ databases">
        <title>Sorghum-associated microbial communities from plants grown in Nebraska, USA.</title>
        <authorList>
            <person name="Schachtman D."/>
        </authorList>
    </citation>
    <scope>NUCLEOTIDE SEQUENCE [LARGE SCALE GENOMIC DNA]</scope>
    <source>
        <strain evidence="2 3">BE248</strain>
    </source>
</reference>
<keyword evidence="1" id="KW-0812">Transmembrane</keyword>
<comment type="caution">
    <text evidence="2">The sequence shown here is derived from an EMBL/GenBank/DDBJ whole genome shotgun (WGS) entry which is preliminary data.</text>
</comment>
<sequence length="37" mass="4001">MNGFGTFEVALLGLLAIPAVLVVWSMWATGAFRKVPH</sequence>
<evidence type="ECO:0000313" key="3">
    <source>
        <dbReference type="Proteomes" id="UP001257739"/>
    </source>
</evidence>
<dbReference type="EMBL" id="JAVDWH010000001">
    <property type="protein sequence ID" value="MDR7085638.1"/>
    <property type="molecule type" value="Genomic_DNA"/>
</dbReference>
<gene>
    <name evidence="2" type="ORF">J2X11_000477</name>
</gene>
<keyword evidence="3" id="KW-1185">Reference proteome</keyword>
<evidence type="ECO:0000256" key="1">
    <source>
        <dbReference type="SAM" id="Phobius"/>
    </source>
</evidence>
<dbReference type="Proteomes" id="UP001257739">
    <property type="component" value="Unassembled WGS sequence"/>
</dbReference>
<keyword evidence="1" id="KW-0472">Membrane</keyword>
<accession>A0ABU1UKD6</accession>
<protein>
    <submittedName>
        <fullName evidence="2">ABC-type glucose/galactose transport system permease subunit</fullName>
    </submittedName>
</protein>
<name>A0ABU1UKD6_9ACTN</name>